<name>A0A1I7X372_HETBA</name>
<evidence type="ECO:0000313" key="2">
    <source>
        <dbReference type="WBParaSite" id="Hba_11918"/>
    </source>
</evidence>
<proteinExistence type="predicted"/>
<reference evidence="2" key="1">
    <citation type="submission" date="2016-11" db="UniProtKB">
        <authorList>
            <consortium name="WormBaseParasite"/>
        </authorList>
    </citation>
    <scope>IDENTIFICATION</scope>
</reference>
<accession>A0A1I7X372</accession>
<dbReference type="WBParaSite" id="Hba_11918">
    <property type="protein sequence ID" value="Hba_11918"/>
    <property type="gene ID" value="Hba_11918"/>
</dbReference>
<protein>
    <submittedName>
        <fullName evidence="2">Peptidase S1 domain-containing protein</fullName>
    </submittedName>
</protein>
<organism evidence="1 2">
    <name type="scientific">Heterorhabditis bacteriophora</name>
    <name type="common">Entomopathogenic nematode worm</name>
    <dbReference type="NCBI Taxonomy" id="37862"/>
    <lineage>
        <taxon>Eukaryota</taxon>
        <taxon>Metazoa</taxon>
        <taxon>Ecdysozoa</taxon>
        <taxon>Nematoda</taxon>
        <taxon>Chromadorea</taxon>
        <taxon>Rhabditida</taxon>
        <taxon>Rhabditina</taxon>
        <taxon>Rhabditomorpha</taxon>
        <taxon>Strongyloidea</taxon>
        <taxon>Heterorhabditidae</taxon>
        <taxon>Heterorhabditis</taxon>
    </lineage>
</organism>
<sequence>MNHVCKYSHYVPVVLGGEHLACVSGNSGNNTCSRSYPLIAVHYQFPMLDLVWSVLTGTELVWNDIKVLRLDG</sequence>
<dbReference type="Proteomes" id="UP000095283">
    <property type="component" value="Unplaced"/>
</dbReference>
<evidence type="ECO:0000313" key="1">
    <source>
        <dbReference type="Proteomes" id="UP000095283"/>
    </source>
</evidence>
<dbReference type="AlphaFoldDB" id="A0A1I7X372"/>
<keyword evidence="1" id="KW-1185">Reference proteome</keyword>